<dbReference type="STRING" id="526222.Desal_2796"/>
<keyword evidence="6" id="KW-1185">Reference proteome</keyword>
<dbReference type="InterPro" id="IPR001173">
    <property type="entry name" value="Glyco_trans_2-like"/>
</dbReference>
<sequence length="557" mass="62693">MIAAAHNFETEKVEQFLSAVKNSIPLWVMGTEELSHQNGLINVFQHLSSGKPMFEEVSAGLSLLAWQQNPLDRSAAVRCMSLNETSCPAARLGMLQTLIKTPVSEIPLQDLDNLLQAGDHALIIRHLFPLLRGADGLSWLTHSWDTLLRMGNAELPRTALELVNWSEELIQLKQRLKAQYNFLYSSPEETFQALNELDRDIWSLWLDYMRSELLICTGQNEEGTALLAELWKNNIWNLNWGQKLHGQLNPIDTSNALVNSEEVAILLYSWNNGQLIENTLKSVATSNIGNARVFALNNGSDDSTGQVVNEAQYIFRTEYYKPIHLQVNVGAPAARNWLLAEPEVRKSKWAVFLDDDVELEPNWLEELLATAQSYGNPGAVGCRITSTGAPRSLQSADYHLFPPGNGTSQIEGLTERIMVFDSCRNGFDYGQFSYTRPAMHVSGCCHMLNMEAIRQCGDFDVRFNPTQFDDLERDLRAALGGFEHVYAGQLRIGHIQHSSLAKASNVRSMAQVFGNKIKLESKYSEHDLNVLFGKDLAMLWQDAERKWKELAEALTPR</sequence>
<evidence type="ECO:0000256" key="2">
    <source>
        <dbReference type="ARBA" id="ARBA00022676"/>
    </source>
</evidence>
<dbReference type="OrthoDB" id="5443808at2"/>
<dbReference type="Proteomes" id="UP000002601">
    <property type="component" value="Chromosome"/>
</dbReference>
<dbReference type="Gene3D" id="3.90.550.10">
    <property type="entry name" value="Spore Coat Polysaccharide Biosynthesis Protein SpsA, Chain A"/>
    <property type="match status" value="1"/>
</dbReference>
<feature type="domain" description="Glycosyltransferase 2-like" evidence="4">
    <location>
        <begin position="269"/>
        <end position="455"/>
    </location>
</feature>
<evidence type="ECO:0000313" key="5">
    <source>
        <dbReference type="EMBL" id="ACS80848.1"/>
    </source>
</evidence>
<accession>C6BZL1</accession>
<evidence type="ECO:0000313" key="6">
    <source>
        <dbReference type="Proteomes" id="UP000002601"/>
    </source>
</evidence>
<dbReference type="eggNOG" id="COG1216">
    <property type="taxonomic scope" value="Bacteria"/>
</dbReference>
<dbReference type="HOGENOM" id="CLU_023729_0_0_7"/>
<keyword evidence="3 5" id="KW-0808">Transferase</keyword>
<dbReference type="KEGG" id="dsa:Desal_2796"/>
<dbReference type="PANTHER" id="PTHR43179:SF12">
    <property type="entry name" value="GALACTOFURANOSYLTRANSFERASE GLFT2"/>
    <property type="match status" value="1"/>
</dbReference>
<dbReference type="InterPro" id="IPR029044">
    <property type="entry name" value="Nucleotide-diphossugar_trans"/>
</dbReference>
<gene>
    <name evidence="5" type="ordered locus">Desal_2796</name>
</gene>
<reference evidence="5 6" key="1">
    <citation type="submission" date="2009-06" db="EMBL/GenBank/DDBJ databases">
        <title>Complete sequence of Desulfovibrio salexigens DSM 2638.</title>
        <authorList>
            <consortium name="US DOE Joint Genome Institute"/>
            <person name="Lucas S."/>
            <person name="Copeland A."/>
            <person name="Lapidus A."/>
            <person name="Glavina del Rio T."/>
            <person name="Tice H."/>
            <person name="Bruce D."/>
            <person name="Goodwin L."/>
            <person name="Pitluck S."/>
            <person name="Munk A.C."/>
            <person name="Brettin T."/>
            <person name="Detter J.C."/>
            <person name="Han C."/>
            <person name="Tapia R."/>
            <person name="Larimer F."/>
            <person name="Land M."/>
            <person name="Hauser L."/>
            <person name="Kyrpides N."/>
            <person name="Anderson I."/>
            <person name="Wall J.D."/>
            <person name="Arkin A.P."/>
            <person name="Dehal P."/>
            <person name="Chivian D."/>
            <person name="Giles B."/>
            <person name="Hazen T.C."/>
        </authorList>
    </citation>
    <scope>NUCLEOTIDE SEQUENCE [LARGE SCALE GENOMIC DNA]</scope>
    <source>
        <strain evidence="6">ATCC 14822 / DSM 2638 / NCIMB 8403 / VKM B-1763</strain>
    </source>
</reference>
<dbReference type="PANTHER" id="PTHR43179">
    <property type="entry name" value="RHAMNOSYLTRANSFERASE WBBL"/>
    <property type="match status" value="1"/>
</dbReference>
<evidence type="ECO:0000256" key="1">
    <source>
        <dbReference type="ARBA" id="ARBA00006739"/>
    </source>
</evidence>
<dbReference type="RefSeq" id="WP_015852664.1">
    <property type="nucleotide sequence ID" value="NC_012881.1"/>
</dbReference>
<dbReference type="SUPFAM" id="SSF53448">
    <property type="entry name" value="Nucleotide-diphospho-sugar transferases"/>
    <property type="match status" value="1"/>
</dbReference>
<protein>
    <submittedName>
        <fullName evidence="5">Glycosyl transferase family 2</fullName>
    </submittedName>
</protein>
<dbReference type="AlphaFoldDB" id="C6BZL1"/>
<evidence type="ECO:0000259" key="4">
    <source>
        <dbReference type="Pfam" id="PF00535"/>
    </source>
</evidence>
<dbReference type="EMBL" id="CP001649">
    <property type="protein sequence ID" value="ACS80848.1"/>
    <property type="molecule type" value="Genomic_DNA"/>
</dbReference>
<dbReference type="CAZy" id="GT2">
    <property type="family name" value="Glycosyltransferase Family 2"/>
</dbReference>
<keyword evidence="2" id="KW-0328">Glycosyltransferase</keyword>
<organism evidence="5 6">
    <name type="scientific">Maridesulfovibrio salexigens (strain ATCC 14822 / DSM 2638 / NCIMB 8403 / VKM B-1763)</name>
    <name type="common">Desulfovibrio salexigens</name>
    <dbReference type="NCBI Taxonomy" id="526222"/>
    <lineage>
        <taxon>Bacteria</taxon>
        <taxon>Pseudomonadati</taxon>
        <taxon>Thermodesulfobacteriota</taxon>
        <taxon>Desulfovibrionia</taxon>
        <taxon>Desulfovibrionales</taxon>
        <taxon>Desulfovibrionaceae</taxon>
        <taxon>Maridesulfovibrio</taxon>
    </lineage>
</organism>
<proteinExistence type="inferred from homology"/>
<dbReference type="CDD" id="cd00761">
    <property type="entry name" value="Glyco_tranf_GTA_type"/>
    <property type="match status" value="1"/>
</dbReference>
<comment type="similarity">
    <text evidence="1">Belongs to the glycosyltransferase 2 family.</text>
</comment>
<evidence type="ECO:0000256" key="3">
    <source>
        <dbReference type="ARBA" id="ARBA00022679"/>
    </source>
</evidence>
<dbReference type="GO" id="GO:0016757">
    <property type="term" value="F:glycosyltransferase activity"/>
    <property type="evidence" value="ECO:0007669"/>
    <property type="project" value="UniProtKB-KW"/>
</dbReference>
<name>C6BZL1_MARSD</name>
<dbReference type="Pfam" id="PF00535">
    <property type="entry name" value="Glycos_transf_2"/>
    <property type="match status" value="1"/>
</dbReference>